<organism evidence="1">
    <name type="scientific">marine sediment metagenome</name>
    <dbReference type="NCBI Taxonomy" id="412755"/>
    <lineage>
        <taxon>unclassified sequences</taxon>
        <taxon>metagenomes</taxon>
        <taxon>ecological metagenomes</taxon>
    </lineage>
</organism>
<reference evidence="1" key="1">
    <citation type="journal article" date="2014" name="Front. Microbiol.">
        <title>High frequency of phylogenetically diverse reductive dehalogenase-homologous genes in deep subseafloor sedimentary metagenomes.</title>
        <authorList>
            <person name="Kawai M."/>
            <person name="Futagami T."/>
            <person name="Toyoda A."/>
            <person name="Takaki Y."/>
            <person name="Nishi S."/>
            <person name="Hori S."/>
            <person name="Arai W."/>
            <person name="Tsubouchi T."/>
            <person name="Morono Y."/>
            <person name="Uchiyama I."/>
            <person name="Ito T."/>
            <person name="Fujiyama A."/>
            <person name="Inagaki F."/>
            <person name="Takami H."/>
        </authorList>
    </citation>
    <scope>NUCLEOTIDE SEQUENCE</scope>
    <source>
        <strain evidence="1">Expedition CK06-06</strain>
    </source>
</reference>
<comment type="caution">
    <text evidence="1">The sequence shown here is derived from an EMBL/GenBank/DDBJ whole genome shotgun (WGS) entry which is preliminary data.</text>
</comment>
<feature type="non-terminal residue" evidence="1">
    <location>
        <position position="1"/>
    </location>
</feature>
<dbReference type="EMBL" id="BARS01045839">
    <property type="protein sequence ID" value="GAG37130.1"/>
    <property type="molecule type" value="Genomic_DNA"/>
</dbReference>
<sequence length="111" mass="13639">RIFEKELPKVISPDNEGILISDGKRRERETGIRCCIDTYPEYIVVITMRLERQDLGFFSRKWSDWYGYGSNNIAKVHFEQKRIEVFDKRAFEYFKKWGEQHEYYKLERCWK</sequence>
<dbReference type="AlphaFoldDB" id="X0X272"/>
<gene>
    <name evidence="1" type="ORF">S01H1_69081</name>
</gene>
<name>X0X272_9ZZZZ</name>
<protein>
    <submittedName>
        <fullName evidence="1">Uncharacterized protein</fullName>
    </submittedName>
</protein>
<proteinExistence type="predicted"/>
<accession>X0X272</accession>
<evidence type="ECO:0000313" key="1">
    <source>
        <dbReference type="EMBL" id="GAG37130.1"/>
    </source>
</evidence>